<evidence type="ECO:0000313" key="2">
    <source>
        <dbReference type="Proteomes" id="UP001177670"/>
    </source>
</evidence>
<evidence type="ECO:0000313" key="1">
    <source>
        <dbReference type="EMBL" id="KAK1117280.1"/>
    </source>
</evidence>
<accession>A0AA40FEC2</accession>
<gene>
    <name evidence="1" type="ORF">K0M31_016830</name>
</gene>
<dbReference type="Proteomes" id="UP001177670">
    <property type="component" value="Unassembled WGS sequence"/>
</dbReference>
<reference evidence="1" key="1">
    <citation type="submission" date="2021-10" db="EMBL/GenBank/DDBJ databases">
        <title>Melipona bicolor Genome sequencing and assembly.</title>
        <authorList>
            <person name="Araujo N.S."/>
            <person name="Arias M.C."/>
        </authorList>
    </citation>
    <scope>NUCLEOTIDE SEQUENCE</scope>
    <source>
        <strain evidence="1">USP_2M_L1-L4_2017</strain>
        <tissue evidence="1">Whole body</tissue>
    </source>
</reference>
<proteinExistence type="predicted"/>
<name>A0AA40FEC2_9HYME</name>
<organism evidence="1 2">
    <name type="scientific">Melipona bicolor</name>
    <dbReference type="NCBI Taxonomy" id="60889"/>
    <lineage>
        <taxon>Eukaryota</taxon>
        <taxon>Metazoa</taxon>
        <taxon>Ecdysozoa</taxon>
        <taxon>Arthropoda</taxon>
        <taxon>Hexapoda</taxon>
        <taxon>Insecta</taxon>
        <taxon>Pterygota</taxon>
        <taxon>Neoptera</taxon>
        <taxon>Endopterygota</taxon>
        <taxon>Hymenoptera</taxon>
        <taxon>Apocrita</taxon>
        <taxon>Aculeata</taxon>
        <taxon>Apoidea</taxon>
        <taxon>Anthophila</taxon>
        <taxon>Apidae</taxon>
        <taxon>Melipona</taxon>
    </lineage>
</organism>
<comment type="caution">
    <text evidence="1">The sequence shown here is derived from an EMBL/GenBank/DDBJ whole genome shotgun (WGS) entry which is preliminary data.</text>
</comment>
<keyword evidence="2" id="KW-1185">Reference proteome</keyword>
<dbReference type="AlphaFoldDB" id="A0AA40FEC2"/>
<sequence>MSTFTGECQQIRNTSVKDRICFYFSQEKYSKILSEVVSAKIKCNTPLDYRRLKRFDVLKTNDEEKLIVPLKPGETNIQYYRNKGRYIAISIAKLSSSVLSLGVFAKLAEPMNTTLHWLCNGAHLVPCSVLNPSAQ</sequence>
<dbReference type="EMBL" id="JAHYIQ010000053">
    <property type="protein sequence ID" value="KAK1117280.1"/>
    <property type="molecule type" value="Genomic_DNA"/>
</dbReference>
<protein>
    <submittedName>
        <fullName evidence="1">Uncharacterized protein</fullName>
    </submittedName>
</protein>